<dbReference type="PROSITE" id="PS50012">
    <property type="entry name" value="RCC1_3"/>
    <property type="match status" value="1"/>
</dbReference>
<organism evidence="2 3">
    <name type="scientific">Cysteiniphilum litorale</name>
    <dbReference type="NCBI Taxonomy" id="2056700"/>
    <lineage>
        <taxon>Bacteria</taxon>
        <taxon>Pseudomonadati</taxon>
        <taxon>Pseudomonadota</taxon>
        <taxon>Gammaproteobacteria</taxon>
        <taxon>Thiotrichales</taxon>
        <taxon>Fastidiosibacteraceae</taxon>
        <taxon>Cysteiniphilum</taxon>
    </lineage>
</organism>
<dbReference type="Pfam" id="PF13540">
    <property type="entry name" value="RCC1_2"/>
    <property type="match status" value="2"/>
</dbReference>
<dbReference type="RefSeq" id="WP_188618894.1">
    <property type="nucleotide sequence ID" value="NZ_BMJS01000001.1"/>
</dbReference>
<dbReference type="AlphaFoldDB" id="A0A8J2Z283"/>
<evidence type="ECO:0000313" key="2">
    <source>
        <dbReference type="EMBL" id="GGF88486.1"/>
    </source>
</evidence>
<dbReference type="PANTHER" id="PTHR45982">
    <property type="entry name" value="REGULATOR OF CHROMOSOME CONDENSATION"/>
    <property type="match status" value="1"/>
</dbReference>
<dbReference type="Gene3D" id="2.130.10.30">
    <property type="entry name" value="Regulator of chromosome condensation 1/beta-lactamase-inhibitor protein II"/>
    <property type="match status" value="1"/>
</dbReference>
<protein>
    <submittedName>
        <fullName evidence="2">Uncharacterized protein</fullName>
    </submittedName>
</protein>
<reference evidence="2" key="2">
    <citation type="submission" date="2020-09" db="EMBL/GenBank/DDBJ databases">
        <authorList>
            <person name="Sun Q."/>
            <person name="Zhou Y."/>
        </authorList>
    </citation>
    <scope>NUCLEOTIDE SEQUENCE</scope>
    <source>
        <strain evidence="2">CGMCC 1.15758</strain>
    </source>
</reference>
<accession>A0A8J2Z283</accession>
<evidence type="ECO:0000256" key="1">
    <source>
        <dbReference type="SAM" id="SignalP"/>
    </source>
</evidence>
<dbReference type="EMBL" id="BMJS01000001">
    <property type="protein sequence ID" value="GGF88486.1"/>
    <property type="molecule type" value="Genomic_DNA"/>
</dbReference>
<comment type="caution">
    <text evidence="2">The sequence shown here is derived from an EMBL/GenBank/DDBJ whole genome shotgun (WGS) entry which is preliminary data.</text>
</comment>
<reference evidence="2" key="1">
    <citation type="journal article" date="2014" name="Int. J. Syst. Evol. Microbiol.">
        <title>Complete genome sequence of Corynebacterium casei LMG S-19264T (=DSM 44701T), isolated from a smear-ripened cheese.</title>
        <authorList>
            <consortium name="US DOE Joint Genome Institute (JGI-PGF)"/>
            <person name="Walter F."/>
            <person name="Albersmeier A."/>
            <person name="Kalinowski J."/>
            <person name="Ruckert C."/>
        </authorList>
    </citation>
    <scope>NUCLEOTIDE SEQUENCE</scope>
    <source>
        <strain evidence="2">CGMCC 1.15758</strain>
    </source>
</reference>
<dbReference type="InterPro" id="IPR000408">
    <property type="entry name" value="Reg_chr_condens"/>
</dbReference>
<feature type="signal peptide" evidence="1">
    <location>
        <begin position="1"/>
        <end position="22"/>
    </location>
</feature>
<name>A0A8J2Z283_9GAMM</name>
<dbReference type="PANTHER" id="PTHR45982:SF1">
    <property type="entry name" value="REGULATOR OF CHROMOSOME CONDENSATION"/>
    <property type="match status" value="1"/>
</dbReference>
<keyword evidence="1" id="KW-0732">Signal</keyword>
<gene>
    <name evidence="2" type="ORF">GCM10010995_02150</name>
</gene>
<dbReference type="SUPFAM" id="SSF50985">
    <property type="entry name" value="RCC1/BLIP-II"/>
    <property type="match status" value="1"/>
</dbReference>
<feature type="chain" id="PRO_5035230461" evidence="1">
    <location>
        <begin position="23"/>
        <end position="1224"/>
    </location>
</feature>
<dbReference type="InterPro" id="IPR009091">
    <property type="entry name" value="RCC1/BLIP-II"/>
</dbReference>
<dbReference type="Proteomes" id="UP000636949">
    <property type="component" value="Unassembled WGS sequence"/>
</dbReference>
<dbReference type="GO" id="GO:0005737">
    <property type="term" value="C:cytoplasm"/>
    <property type="evidence" value="ECO:0007669"/>
    <property type="project" value="TreeGrafter"/>
</dbReference>
<dbReference type="GO" id="GO:0005085">
    <property type="term" value="F:guanyl-nucleotide exchange factor activity"/>
    <property type="evidence" value="ECO:0007669"/>
    <property type="project" value="TreeGrafter"/>
</dbReference>
<dbReference type="InterPro" id="IPR051553">
    <property type="entry name" value="Ran_GTPase-activating"/>
</dbReference>
<dbReference type="PROSITE" id="PS51257">
    <property type="entry name" value="PROKAR_LIPOPROTEIN"/>
    <property type="match status" value="1"/>
</dbReference>
<proteinExistence type="predicted"/>
<keyword evidence="3" id="KW-1185">Reference proteome</keyword>
<sequence>MSKFNYKSLYLISLATVLSACGGGGGGGGSEDPSPTLDPVVGVQPKLAIASSVSESYMSDSSAMLEMQFMVEDVNHLQVKAANQSTHLKILSKEVVKTSLDDSSVTITTVDNSSCVINKEMTMGESCSDTWSASTSKESDQFEGKIVYNTNVGKAETDIKLTFKSPDDPEFNMDKFSITNISPIGTGMQSEITISNATARAINNPEIIFPATIQAYVKNIQAPIEITSGQSVKISFEIEDSQAALDALKLWQEQMVSDPNALIQYKSASFPTQVYEVRPTIYLQELKLATSSLNKFIESEGVYSAVVSLLNVSGKTINDISIAIAPQTDDISVDLSTCTLPLAFNKSCLVKVTVSPEIAQKAVAGYSHDVSFVGVDIAYREPTILQVNMPNDVTLQIGQNSTFLANYQNQIEIQNNSLLYWLPSNELQGYQIVDANDEVIASDRVEVSDGIKTPSCTAVASLAKGQSCYLTVKPNDSVENDQLFLKLSDTNHDALPKLSLPNYSSNGIQPSNQLNPEAIVKDRDLTVYYTIAPAVEKVYKSFELVNIPEAVEDASITNSCVSGSTVSALSPCQLKINIPAAVITDKTFAPDLRIHWQDDTTAESKLLVEIKDPAANDDLTKLNELTLLEPLSSYIDIDQTSLQITLNNNTARVLSGVQLNFNQSWVGELFDLSVVRQLHSIAVNDSYTLHVPLQQGKTTEDLHQAVKDHADEIFSNHVNGDTLGSVLDIHTSNSLSKYYPEFRVDIMPYIDMPQTPLSQEMDYQLIYTKPVSQYVKVTNPTIYNYMISFNESLPNGITRVMTGSIDDLANCSEIGQLAAGQSCAAIFEASASAVESSGNHAEIILTEADGNLPSTLLDISFKTNYVYQVNYVIADQPLEIPETSSLAFYDIELVNNEPDVQWVPSMDISDYYLSGSLEGLEILPAAEGKNSCTLGASVAFGESCYLQLSVSQTTPAGDYDLLLNEGNSNLAGDEIKAGRLSIIKKGNTQINVVGQYQDIYLSKVYLNQSIRLKITPPSNWLDYTKGEDLVYEASFQNAQSMSSQSPPKCTISKSTPTKPCYIWLEVTALKSGFTTLDVNITEVGSAKMKPNIKNPQFSINILSDTWASVSAGGYHTCATTKAGYTYCWGRNNVGQLGNRTTVDSNRPLQPVTISRNYPDFYIGKFKRVEAGRYHSCGITLEGDVYCWGDNKHLETIGNPGVVYSSYGFYVTGKSNADIREIIDL</sequence>
<evidence type="ECO:0000313" key="3">
    <source>
        <dbReference type="Proteomes" id="UP000636949"/>
    </source>
</evidence>